<feature type="chain" id="PRO_5043431991" description="Ig-like domain-containing protein" evidence="1">
    <location>
        <begin position="22"/>
        <end position="168"/>
    </location>
</feature>
<proteinExistence type="predicted"/>
<evidence type="ECO:0000313" key="4">
    <source>
        <dbReference type="Proteomes" id="UP001244427"/>
    </source>
</evidence>
<name>A0AAW8F104_9MICO</name>
<accession>A0AAW8F104</accession>
<evidence type="ECO:0000256" key="1">
    <source>
        <dbReference type="SAM" id="SignalP"/>
    </source>
</evidence>
<sequence>MRRRRLIAALAVLAVLIGCNAAPGVQRTDAAWADSEFGAGTFTASTLSSPTNMTCTVANAPPLFLTFQSVTITWVSAYAWAPASGPKSTLTASSSTKTSTVAGVTTTGTGPYTHSVTLTQALLESLVTNLLGSTTTFKVTNVAGTNWVSSSQTKTLTMTLAGLGAACS</sequence>
<keyword evidence="4" id="KW-1185">Reference proteome</keyword>
<organism evidence="3 4">
    <name type="scientific">Microbacterium natoriense</name>
    <dbReference type="NCBI Taxonomy" id="284570"/>
    <lineage>
        <taxon>Bacteria</taxon>
        <taxon>Bacillati</taxon>
        <taxon>Actinomycetota</taxon>
        <taxon>Actinomycetes</taxon>
        <taxon>Micrococcales</taxon>
        <taxon>Microbacteriaceae</taxon>
        <taxon>Microbacterium</taxon>
    </lineage>
</organism>
<protein>
    <recommendedName>
        <fullName evidence="2">Ig-like domain-containing protein</fullName>
    </recommendedName>
</protein>
<evidence type="ECO:0000313" key="3">
    <source>
        <dbReference type="EMBL" id="MDQ0649248.1"/>
    </source>
</evidence>
<evidence type="ECO:0000259" key="2">
    <source>
        <dbReference type="PROSITE" id="PS50835"/>
    </source>
</evidence>
<dbReference type="RefSeq" id="WP_307298513.1">
    <property type="nucleotide sequence ID" value="NZ_JAUSXV010000001.1"/>
</dbReference>
<gene>
    <name evidence="3" type="ORF">QFZ53_003444</name>
</gene>
<dbReference type="Proteomes" id="UP001244427">
    <property type="component" value="Unassembled WGS sequence"/>
</dbReference>
<keyword evidence="1" id="KW-0732">Signal</keyword>
<feature type="signal peptide" evidence="1">
    <location>
        <begin position="1"/>
        <end position="21"/>
    </location>
</feature>
<dbReference type="PROSITE" id="PS51257">
    <property type="entry name" value="PROKAR_LIPOPROTEIN"/>
    <property type="match status" value="1"/>
</dbReference>
<dbReference type="InterPro" id="IPR007110">
    <property type="entry name" value="Ig-like_dom"/>
</dbReference>
<dbReference type="AlphaFoldDB" id="A0AAW8F104"/>
<comment type="caution">
    <text evidence="3">The sequence shown here is derived from an EMBL/GenBank/DDBJ whole genome shotgun (WGS) entry which is preliminary data.</text>
</comment>
<feature type="domain" description="Ig-like" evidence="2">
    <location>
        <begin position="23"/>
        <end position="124"/>
    </location>
</feature>
<dbReference type="PROSITE" id="PS50835">
    <property type="entry name" value="IG_LIKE"/>
    <property type="match status" value="1"/>
</dbReference>
<reference evidence="3 4" key="1">
    <citation type="submission" date="2023-07" db="EMBL/GenBank/DDBJ databases">
        <title>Comparative genomics of wheat-associated soil bacteria to identify genetic determinants of phenazine resistance.</title>
        <authorList>
            <person name="Mouncey N."/>
        </authorList>
    </citation>
    <scope>NUCLEOTIDE SEQUENCE [LARGE SCALE GENOMIC DNA]</scope>
    <source>
        <strain evidence="3 4">W4I9-1</strain>
    </source>
</reference>
<dbReference type="EMBL" id="JAUSXV010000001">
    <property type="protein sequence ID" value="MDQ0649248.1"/>
    <property type="molecule type" value="Genomic_DNA"/>
</dbReference>